<feature type="transmembrane region" description="Helical" evidence="13">
    <location>
        <begin position="7"/>
        <end position="25"/>
    </location>
</feature>
<comment type="subcellular location">
    <subcellularLocation>
        <location evidence="2">Membrane</location>
    </subcellularLocation>
</comment>
<dbReference type="PROSITE" id="PS50109">
    <property type="entry name" value="HIS_KIN"/>
    <property type="match status" value="1"/>
</dbReference>
<evidence type="ECO:0000256" key="3">
    <source>
        <dbReference type="ARBA" id="ARBA00012438"/>
    </source>
</evidence>
<dbReference type="InterPro" id="IPR036890">
    <property type="entry name" value="HATPase_C_sf"/>
</dbReference>
<keyword evidence="11" id="KW-0902">Two-component regulatory system</keyword>
<dbReference type="EMBL" id="QRMZ01000004">
    <property type="protein sequence ID" value="RHK07386.1"/>
    <property type="molecule type" value="Genomic_DNA"/>
</dbReference>
<dbReference type="GO" id="GO:0005524">
    <property type="term" value="F:ATP binding"/>
    <property type="evidence" value="ECO:0007669"/>
    <property type="project" value="UniProtKB-KW"/>
</dbReference>
<keyword evidence="8" id="KW-0418">Kinase</keyword>
<accession>A0A415EVR4</accession>
<evidence type="ECO:0000256" key="7">
    <source>
        <dbReference type="ARBA" id="ARBA00022741"/>
    </source>
</evidence>
<dbReference type="PANTHER" id="PTHR45453">
    <property type="entry name" value="PHOSPHATE REGULON SENSOR PROTEIN PHOR"/>
    <property type="match status" value="1"/>
</dbReference>
<dbReference type="CDD" id="cd00082">
    <property type="entry name" value="HisKA"/>
    <property type="match status" value="1"/>
</dbReference>
<dbReference type="FunFam" id="3.30.565.10:FF:000013">
    <property type="entry name" value="Two-component sensor histidine kinase"/>
    <property type="match status" value="1"/>
</dbReference>
<dbReference type="GO" id="GO:0016036">
    <property type="term" value="P:cellular response to phosphate starvation"/>
    <property type="evidence" value="ECO:0007669"/>
    <property type="project" value="TreeGrafter"/>
</dbReference>
<dbReference type="Proteomes" id="UP000286288">
    <property type="component" value="Unassembled WGS sequence"/>
</dbReference>
<dbReference type="Gene3D" id="3.30.565.10">
    <property type="entry name" value="Histidine kinase-like ATPase, C-terminal domain"/>
    <property type="match status" value="1"/>
</dbReference>
<evidence type="ECO:0000256" key="6">
    <source>
        <dbReference type="ARBA" id="ARBA00022692"/>
    </source>
</evidence>
<dbReference type="PRINTS" id="PR00344">
    <property type="entry name" value="BCTRLSENSOR"/>
</dbReference>
<dbReference type="EC" id="2.7.13.3" evidence="3"/>
<keyword evidence="4" id="KW-0597">Phosphoprotein</keyword>
<keyword evidence="10 13" id="KW-1133">Transmembrane helix</keyword>
<dbReference type="InterPro" id="IPR036097">
    <property type="entry name" value="HisK_dim/P_sf"/>
</dbReference>
<evidence type="ECO:0000256" key="12">
    <source>
        <dbReference type="ARBA" id="ARBA00023136"/>
    </source>
</evidence>
<dbReference type="SMART" id="SM00387">
    <property type="entry name" value="HATPase_c"/>
    <property type="match status" value="1"/>
</dbReference>
<reference evidence="15 16" key="1">
    <citation type="submission" date="2018-08" db="EMBL/GenBank/DDBJ databases">
        <title>A genome reference for cultivated species of the human gut microbiota.</title>
        <authorList>
            <person name="Zou Y."/>
            <person name="Xue W."/>
            <person name="Luo G."/>
        </authorList>
    </citation>
    <scope>NUCLEOTIDE SEQUENCE [LARGE SCALE GENOMIC DNA]</scope>
    <source>
        <strain evidence="15 16">AF48-16</strain>
    </source>
</reference>
<dbReference type="Pfam" id="PF00512">
    <property type="entry name" value="HisKA"/>
    <property type="match status" value="1"/>
</dbReference>
<evidence type="ECO:0000256" key="8">
    <source>
        <dbReference type="ARBA" id="ARBA00022777"/>
    </source>
</evidence>
<evidence type="ECO:0000256" key="2">
    <source>
        <dbReference type="ARBA" id="ARBA00004370"/>
    </source>
</evidence>
<dbReference type="SUPFAM" id="SSF47384">
    <property type="entry name" value="Homodimeric domain of signal transducing histidine kinase"/>
    <property type="match status" value="1"/>
</dbReference>
<dbReference type="SUPFAM" id="SSF55874">
    <property type="entry name" value="ATPase domain of HSP90 chaperone/DNA topoisomerase II/histidine kinase"/>
    <property type="match status" value="1"/>
</dbReference>
<organism evidence="15 16">
    <name type="scientific">Enterococcus casseliflavus</name>
    <name type="common">Enterococcus flavescens</name>
    <dbReference type="NCBI Taxonomy" id="37734"/>
    <lineage>
        <taxon>Bacteria</taxon>
        <taxon>Bacillati</taxon>
        <taxon>Bacillota</taxon>
        <taxon>Bacilli</taxon>
        <taxon>Lactobacillales</taxon>
        <taxon>Enterococcaceae</taxon>
        <taxon>Enterococcus</taxon>
    </lineage>
</organism>
<keyword evidence="5" id="KW-0808">Transferase</keyword>
<dbReference type="GO" id="GO:0004721">
    <property type="term" value="F:phosphoprotein phosphatase activity"/>
    <property type="evidence" value="ECO:0007669"/>
    <property type="project" value="TreeGrafter"/>
</dbReference>
<evidence type="ECO:0000256" key="10">
    <source>
        <dbReference type="ARBA" id="ARBA00022989"/>
    </source>
</evidence>
<comment type="catalytic activity">
    <reaction evidence="1">
        <text>ATP + protein L-histidine = ADP + protein N-phospho-L-histidine.</text>
        <dbReference type="EC" id="2.7.13.3"/>
    </reaction>
</comment>
<feature type="transmembrane region" description="Helical" evidence="13">
    <location>
        <begin position="71"/>
        <end position="91"/>
    </location>
</feature>
<dbReference type="Pfam" id="PF02518">
    <property type="entry name" value="HATPase_c"/>
    <property type="match status" value="1"/>
</dbReference>
<keyword evidence="7" id="KW-0547">Nucleotide-binding</keyword>
<evidence type="ECO:0000256" key="9">
    <source>
        <dbReference type="ARBA" id="ARBA00022840"/>
    </source>
</evidence>
<dbReference type="InterPro" id="IPR005467">
    <property type="entry name" value="His_kinase_dom"/>
</dbReference>
<dbReference type="AlphaFoldDB" id="A0A415EVR4"/>
<evidence type="ECO:0000313" key="16">
    <source>
        <dbReference type="Proteomes" id="UP000286288"/>
    </source>
</evidence>
<dbReference type="Gene3D" id="1.10.287.130">
    <property type="match status" value="1"/>
</dbReference>
<evidence type="ECO:0000259" key="14">
    <source>
        <dbReference type="PROSITE" id="PS50109"/>
    </source>
</evidence>
<comment type="caution">
    <text evidence="15">The sequence shown here is derived from an EMBL/GenBank/DDBJ whole genome shotgun (WGS) entry which is preliminary data.</text>
</comment>
<dbReference type="SMART" id="SM00388">
    <property type="entry name" value="HisKA"/>
    <property type="match status" value="1"/>
</dbReference>
<evidence type="ECO:0000256" key="1">
    <source>
        <dbReference type="ARBA" id="ARBA00000085"/>
    </source>
</evidence>
<protein>
    <recommendedName>
        <fullName evidence="3">histidine kinase</fullName>
        <ecNumber evidence="3">2.7.13.3</ecNumber>
    </recommendedName>
</protein>
<dbReference type="InterPro" id="IPR003594">
    <property type="entry name" value="HATPase_dom"/>
</dbReference>
<sequence length="381" mass="43526">MRSKYSSFVFFLVGFFLLVGALWLLKETRLIQMVLDNFFSNLVLQEVVESSDGEGGMILGTFVDWRPVKQLFLAFSLFLVFAVTLICYFIYRYVSRKKIARIAEGIQLFFSQSEASSTGSLAIDHELLKIKDSMNRNEALLKEETQRTKDLITYLAHDLKTPLASVIGYLNLLLDTKNLTNEQMTQSLTIALEKSERLETLMNEFFDITRFNLQDIQLYQRELDFVFLLKQIQEEFYPLLKEKEQTICYSGPESLKLKADSEQLARVLNNLLKNAIAYAPDQTTITMQLTVDEQAATFILANQSEPIEQEQLEALFEKFYRLDQARSTKTGGAGLGLAIAKEIILAHQGTIRAASKNNEIQMIVTLPLATNQHEKTRKSVH</sequence>
<evidence type="ECO:0000256" key="5">
    <source>
        <dbReference type="ARBA" id="ARBA00022679"/>
    </source>
</evidence>
<keyword evidence="12 13" id="KW-0472">Membrane</keyword>
<dbReference type="InterPro" id="IPR004358">
    <property type="entry name" value="Sig_transdc_His_kin-like_C"/>
</dbReference>
<dbReference type="GO" id="GO:0000155">
    <property type="term" value="F:phosphorelay sensor kinase activity"/>
    <property type="evidence" value="ECO:0007669"/>
    <property type="project" value="InterPro"/>
</dbReference>
<gene>
    <name evidence="15" type="ORF">DW084_03740</name>
</gene>
<evidence type="ECO:0000256" key="4">
    <source>
        <dbReference type="ARBA" id="ARBA00022553"/>
    </source>
</evidence>
<keyword evidence="9" id="KW-0067">ATP-binding</keyword>
<feature type="domain" description="Histidine kinase" evidence="14">
    <location>
        <begin position="154"/>
        <end position="370"/>
    </location>
</feature>
<dbReference type="InterPro" id="IPR050351">
    <property type="entry name" value="BphY/WalK/GraS-like"/>
</dbReference>
<proteinExistence type="predicted"/>
<evidence type="ECO:0000256" key="13">
    <source>
        <dbReference type="SAM" id="Phobius"/>
    </source>
</evidence>
<dbReference type="InterPro" id="IPR003661">
    <property type="entry name" value="HisK_dim/P_dom"/>
</dbReference>
<evidence type="ECO:0000256" key="11">
    <source>
        <dbReference type="ARBA" id="ARBA00023012"/>
    </source>
</evidence>
<dbReference type="PANTHER" id="PTHR45453:SF1">
    <property type="entry name" value="PHOSPHATE REGULON SENSOR PROTEIN PHOR"/>
    <property type="match status" value="1"/>
</dbReference>
<name>A0A415EVR4_ENTCA</name>
<evidence type="ECO:0000313" key="15">
    <source>
        <dbReference type="EMBL" id="RHK07386.1"/>
    </source>
</evidence>
<keyword evidence="6 13" id="KW-0812">Transmembrane</keyword>
<dbReference type="GO" id="GO:0005886">
    <property type="term" value="C:plasma membrane"/>
    <property type="evidence" value="ECO:0007669"/>
    <property type="project" value="TreeGrafter"/>
</dbReference>